<evidence type="ECO:0008006" key="7">
    <source>
        <dbReference type="Google" id="ProtNLM"/>
    </source>
</evidence>
<keyword evidence="1 4" id="KW-0732">Signal</keyword>
<comment type="similarity">
    <text evidence="3">Belongs to the TO family.</text>
</comment>
<dbReference type="GO" id="GO:0005615">
    <property type="term" value="C:extracellular space"/>
    <property type="evidence" value="ECO:0007669"/>
    <property type="project" value="TreeGrafter"/>
</dbReference>
<keyword evidence="6" id="KW-1185">Reference proteome</keyword>
<evidence type="ECO:0000256" key="2">
    <source>
        <dbReference type="ARBA" id="ARBA00023108"/>
    </source>
</evidence>
<evidence type="ECO:0000313" key="5">
    <source>
        <dbReference type="EnsemblMetazoa" id="SCAU002387-PA"/>
    </source>
</evidence>
<proteinExistence type="inferred from homology"/>
<gene>
    <name evidence="5" type="primary">106094501</name>
</gene>
<keyword evidence="2" id="KW-0090">Biological rhythms</keyword>
<dbReference type="FunFam" id="3.15.10.30:FF:000001">
    <property type="entry name" value="Takeout-like protein 1"/>
    <property type="match status" value="1"/>
</dbReference>
<feature type="signal peptide" evidence="4">
    <location>
        <begin position="1"/>
        <end position="29"/>
    </location>
</feature>
<evidence type="ECO:0000256" key="3">
    <source>
        <dbReference type="ARBA" id="ARBA00060902"/>
    </source>
</evidence>
<dbReference type="InterPro" id="IPR010562">
    <property type="entry name" value="Haemolymph_juvenile_hormone-bd"/>
</dbReference>
<name>A0A1I8NVH9_STOCA</name>
<dbReference type="OrthoDB" id="8175281at2759"/>
<organism evidence="5 6">
    <name type="scientific">Stomoxys calcitrans</name>
    <name type="common">Stable fly</name>
    <name type="synonym">Conops calcitrans</name>
    <dbReference type="NCBI Taxonomy" id="35570"/>
    <lineage>
        <taxon>Eukaryota</taxon>
        <taxon>Metazoa</taxon>
        <taxon>Ecdysozoa</taxon>
        <taxon>Arthropoda</taxon>
        <taxon>Hexapoda</taxon>
        <taxon>Insecta</taxon>
        <taxon>Pterygota</taxon>
        <taxon>Neoptera</taxon>
        <taxon>Endopterygota</taxon>
        <taxon>Diptera</taxon>
        <taxon>Brachycera</taxon>
        <taxon>Muscomorpha</taxon>
        <taxon>Muscoidea</taxon>
        <taxon>Muscidae</taxon>
        <taxon>Stomoxys</taxon>
    </lineage>
</organism>
<feature type="chain" id="PRO_5009325554" description="Hemolymph juvenile hormone binding protein" evidence="4">
    <location>
        <begin position="30"/>
        <end position="256"/>
    </location>
</feature>
<evidence type="ECO:0000256" key="1">
    <source>
        <dbReference type="ARBA" id="ARBA00022729"/>
    </source>
</evidence>
<dbReference type="VEuPathDB" id="VectorBase:SCAU002387"/>
<dbReference type="KEGG" id="scac:106094501"/>
<dbReference type="EnsemblMetazoa" id="SCAU002387-RA">
    <property type="protein sequence ID" value="SCAU002387-PA"/>
    <property type="gene ID" value="SCAU002387"/>
</dbReference>
<dbReference type="GO" id="GO:0007623">
    <property type="term" value="P:circadian rhythm"/>
    <property type="evidence" value="ECO:0007669"/>
    <property type="project" value="UniProtKB-ARBA"/>
</dbReference>
<accession>A0A1I8NVH9</accession>
<evidence type="ECO:0000313" key="6">
    <source>
        <dbReference type="Proteomes" id="UP000095300"/>
    </source>
</evidence>
<evidence type="ECO:0000256" key="4">
    <source>
        <dbReference type="SAM" id="SignalP"/>
    </source>
</evidence>
<dbReference type="Proteomes" id="UP000095300">
    <property type="component" value="Unassembled WGS sequence"/>
</dbReference>
<dbReference type="InterPro" id="IPR038606">
    <property type="entry name" value="To_sf"/>
</dbReference>
<protein>
    <recommendedName>
        <fullName evidence="7">Hemolymph juvenile hormone binding protein</fullName>
    </recommendedName>
</protein>
<dbReference type="PANTHER" id="PTHR11008">
    <property type="entry name" value="PROTEIN TAKEOUT-LIKE PROTEIN"/>
    <property type="match status" value="1"/>
</dbReference>
<dbReference type="SMART" id="SM00700">
    <property type="entry name" value="JHBP"/>
    <property type="match status" value="1"/>
</dbReference>
<dbReference type="Gene3D" id="3.15.10.30">
    <property type="entry name" value="Haemolymph juvenile hormone binding protein"/>
    <property type="match status" value="1"/>
</dbReference>
<dbReference type="PANTHER" id="PTHR11008:SF41">
    <property type="entry name" value="RE70318P"/>
    <property type="match status" value="1"/>
</dbReference>
<dbReference type="AlphaFoldDB" id="A0A1I8NVH9"/>
<dbReference type="Pfam" id="PF06585">
    <property type="entry name" value="JHBP"/>
    <property type="match status" value="1"/>
</dbReference>
<reference evidence="5" key="1">
    <citation type="submission" date="2020-05" db="UniProtKB">
        <authorList>
            <consortium name="EnsemblMetazoa"/>
        </authorList>
    </citation>
    <scope>IDENTIFICATION</scope>
    <source>
        <strain evidence="5">USDA</strain>
    </source>
</reference>
<sequence>MYCHLRKIKILVLLVINVTIFLSIFPVQANDPWTPCKLFDPGNGQCLRDLLQNILITGTTEVHGMQRNSLDPYKAKKARIAADSPIMKLNMDFMKVTVTGLSQSKIVDVVANNEDKFDLSMKVSRVHVNGNYAMEGRVLVLNLSGKGEFDVDFANVDVHLTLTTKLVRRDNKPYFEVQRVKSKLKHLGDLNAKFGNLFADNQALTDSANTVFNQNWRELIEVMRPVIEESMNSAIVIQANKILGKFPASQMFSDID</sequence>